<dbReference type="EMBL" id="JBHSSK010000031">
    <property type="protein sequence ID" value="MFC6208152.1"/>
    <property type="molecule type" value="Genomic_DNA"/>
</dbReference>
<evidence type="ECO:0000313" key="2">
    <source>
        <dbReference type="EMBL" id="MFC6208152.1"/>
    </source>
</evidence>
<sequence>MKKLVLSTLAIASFLLLAGCSHSDSTAHKGPSKAEIQAAKVKQAGKKLKATPSDKNYEALLKAALGAKHVVTIKTAENGYKVAKITGYKLKQAKEYKAFSKAIRSTFAQVKQTKYTTKGLGFVQKGKDDFTQFTFAYSAKSIASGEPKQSAFDSADNAITPIFDTADSYYIEPIFGSDNDLNPDYGTTENGPLNQQKRSLNSFIMETFD</sequence>
<keyword evidence="3" id="KW-1185">Reference proteome</keyword>
<comment type="caution">
    <text evidence="2">The sequence shown here is derived from an EMBL/GenBank/DDBJ whole genome shotgun (WGS) entry which is preliminary data.</text>
</comment>
<proteinExistence type="predicted"/>
<keyword evidence="1" id="KW-0732">Signal</keyword>
<dbReference type="Proteomes" id="UP001596254">
    <property type="component" value="Unassembled WGS sequence"/>
</dbReference>
<feature type="chain" id="PRO_5047068643" description="Lipoprotein" evidence="1">
    <location>
        <begin position="19"/>
        <end position="209"/>
    </location>
</feature>
<feature type="signal peptide" evidence="1">
    <location>
        <begin position="1"/>
        <end position="18"/>
    </location>
</feature>
<evidence type="ECO:0008006" key="4">
    <source>
        <dbReference type="Google" id="ProtNLM"/>
    </source>
</evidence>
<reference evidence="3" key="1">
    <citation type="journal article" date="2019" name="Int. J. Syst. Evol. Microbiol.">
        <title>The Global Catalogue of Microorganisms (GCM) 10K type strain sequencing project: providing services to taxonomists for standard genome sequencing and annotation.</title>
        <authorList>
            <consortium name="The Broad Institute Genomics Platform"/>
            <consortium name="The Broad Institute Genome Sequencing Center for Infectious Disease"/>
            <person name="Wu L."/>
            <person name="Ma J."/>
        </authorList>
    </citation>
    <scope>NUCLEOTIDE SEQUENCE [LARGE SCALE GENOMIC DNA]</scope>
    <source>
        <strain evidence="3">CCM 8905</strain>
    </source>
</reference>
<protein>
    <recommendedName>
        <fullName evidence="4">Lipoprotein</fullName>
    </recommendedName>
</protein>
<name>A0ABW1SVE3_9LACO</name>
<organism evidence="2 3">
    <name type="scientific">Levilactobacillus tongjiangensis</name>
    <dbReference type="NCBI Taxonomy" id="2486023"/>
    <lineage>
        <taxon>Bacteria</taxon>
        <taxon>Bacillati</taxon>
        <taxon>Bacillota</taxon>
        <taxon>Bacilli</taxon>
        <taxon>Lactobacillales</taxon>
        <taxon>Lactobacillaceae</taxon>
        <taxon>Levilactobacillus</taxon>
    </lineage>
</organism>
<dbReference type="RefSeq" id="WP_125694927.1">
    <property type="nucleotide sequence ID" value="NZ_JBHSSK010000031.1"/>
</dbReference>
<evidence type="ECO:0000256" key="1">
    <source>
        <dbReference type="SAM" id="SignalP"/>
    </source>
</evidence>
<gene>
    <name evidence="2" type="ORF">ACFP1G_11825</name>
</gene>
<evidence type="ECO:0000313" key="3">
    <source>
        <dbReference type="Proteomes" id="UP001596254"/>
    </source>
</evidence>
<dbReference type="PROSITE" id="PS51257">
    <property type="entry name" value="PROKAR_LIPOPROTEIN"/>
    <property type="match status" value="1"/>
</dbReference>
<accession>A0ABW1SVE3</accession>